<evidence type="ECO:0000313" key="8">
    <source>
        <dbReference type="EMBL" id="KAK1407350.1"/>
    </source>
</evidence>
<feature type="transmembrane region" description="Helical" evidence="6">
    <location>
        <begin position="203"/>
        <end position="223"/>
    </location>
</feature>
<protein>
    <recommendedName>
        <fullName evidence="10">Transmembrane protein adipocyte-associated 1 homolog</fullName>
    </recommendedName>
</protein>
<dbReference type="EMBL" id="JAUHHV010000011">
    <property type="protein sequence ID" value="KAK1407350.1"/>
    <property type="molecule type" value="Genomic_DNA"/>
</dbReference>
<evidence type="ECO:0000256" key="7">
    <source>
        <dbReference type="SAM" id="SignalP"/>
    </source>
</evidence>
<evidence type="ECO:0000256" key="6">
    <source>
        <dbReference type="SAM" id="Phobius"/>
    </source>
</evidence>
<evidence type="ECO:0000256" key="5">
    <source>
        <dbReference type="ARBA" id="ARBA00023136"/>
    </source>
</evidence>
<keyword evidence="9" id="KW-1185">Reference proteome</keyword>
<comment type="similarity">
    <text evidence="2">Belongs to the UPF0359 family.</text>
</comment>
<dbReference type="GO" id="GO:0004930">
    <property type="term" value="F:G protein-coupled receptor activity"/>
    <property type="evidence" value="ECO:0007669"/>
    <property type="project" value="TreeGrafter"/>
</dbReference>
<evidence type="ECO:0000313" key="9">
    <source>
        <dbReference type="Proteomes" id="UP001229421"/>
    </source>
</evidence>
<feature type="transmembrane region" description="Helical" evidence="6">
    <location>
        <begin position="235"/>
        <end position="256"/>
    </location>
</feature>
<evidence type="ECO:0000256" key="3">
    <source>
        <dbReference type="ARBA" id="ARBA00022692"/>
    </source>
</evidence>
<keyword evidence="7" id="KW-0732">Signal</keyword>
<feature type="signal peptide" evidence="7">
    <location>
        <begin position="1"/>
        <end position="23"/>
    </location>
</feature>
<evidence type="ECO:0000256" key="1">
    <source>
        <dbReference type="ARBA" id="ARBA00004141"/>
    </source>
</evidence>
<feature type="chain" id="PRO_5042131317" description="Transmembrane protein adipocyte-associated 1 homolog" evidence="7">
    <location>
        <begin position="24"/>
        <end position="424"/>
    </location>
</feature>
<feature type="transmembrane region" description="Helical" evidence="6">
    <location>
        <begin position="276"/>
        <end position="298"/>
    </location>
</feature>
<feature type="transmembrane region" description="Helical" evidence="6">
    <location>
        <begin position="163"/>
        <end position="183"/>
    </location>
</feature>
<feature type="transmembrane region" description="Helical" evidence="6">
    <location>
        <begin position="310"/>
        <end position="331"/>
    </location>
</feature>
<proteinExistence type="inferred from homology"/>
<dbReference type="PANTHER" id="PTHR15876">
    <property type="entry name" value="TRANSMEMBRANE PROTEIN ADIPOCYTE-ASSOCIATED 1"/>
    <property type="match status" value="1"/>
</dbReference>
<feature type="transmembrane region" description="Helical" evidence="6">
    <location>
        <begin position="372"/>
        <end position="396"/>
    </location>
</feature>
<name>A0AAD8JT49_TARER</name>
<comment type="caution">
    <text evidence="8">The sequence shown here is derived from an EMBL/GenBank/DDBJ whole genome shotgun (WGS) entry which is preliminary data.</text>
</comment>
<dbReference type="InterPro" id="IPR018781">
    <property type="entry name" value="TPRA1/CAND2/CAND8"/>
</dbReference>
<keyword evidence="5 6" id="KW-0472">Membrane</keyword>
<comment type="subcellular location">
    <subcellularLocation>
        <location evidence="1">Membrane</location>
        <topology evidence="1">Multi-pass membrane protein</topology>
    </subcellularLocation>
</comment>
<dbReference type="GO" id="GO:0005886">
    <property type="term" value="C:plasma membrane"/>
    <property type="evidence" value="ECO:0007669"/>
    <property type="project" value="TreeGrafter"/>
</dbReference>
<gene>
    <name evidence="8" type="ORF">QVD17_38964</name>
</gene>
<evidence type="ECO:0008006" key="10">
    <source>
        <dbReference type="Google" id="ProtNLM"/>
    </source>
</evidence>
<keyword evidence="4 6" id="KW-1133">Transmembrane helix</keyword>
<dbReference type="PANTHER" id="PTHR15876:SF8">
    <property type="entry name" value="TRANSMEMBRANE PROTEIN ADIPOCYTE-ASSOCIATED 1"/>
    <property type="match status" value="1"/>
</dbReference>
<feature type="transmembrane region" description="Helical" evidence="6">
    <location>
        <begin position="343"/>
        <end position="366"/>
    </location>
</feature>
<accession>A0AAD8JT49</accession>
<reference evidence="8" key="1">
    <citation type="journal article" date="2023" name="bioRxiv">
        <title>Improved chromosome-level genome assembly for marigold (Tagetes erecta).</title>
        <authorList>
            <person name="Jiang F."/>
            <person name="Yuan L."/>
            <person name="Wang S."/>
            <person name="Wang H."/>
            <person name="Xu D."/>
            <person name="Wang A."/>
            <person name="Fan W."/>
        </authorList>
    </citation>
    <scope>NUCLEOTIDE SEQUENCE</scope>
    <source>
        <strain evidence="8">WSJ</strain>
        <tissue evidence="8">Leaf</tissue>
    </source>
</reference>
<organism evidence="8 9">
    <name type="scientific">Tagetes erecta</name>
    <name type="common">African marigold</name>
    <dbReference type="NCBI Taxonomy" id="13708"/>
    <lineage>
        <taxon>Eukaryota</taxon>
        <taxon>Viridiplantae</taxon>
        <taxon>Streptophyta</taxon>
        <taxon>Embryophyta</taxon>
        <taxon>Tracheophyta</taxon>
        <taxon>Spermatophyta</taxon>
        <taxon>Magnoliopsida</taxon>
        <taxon>eudicotyledons</taxon>
        <taxon>Gunneridae</taxon>
        <taxon>Pentapetalae</taxon>
        <taxon>asterids</taxon>
        <taxon>campanulids</taxon>
        <taxon>Asterales</taxon>
        <taxon>Asteraceae</taxon>
        <taxon>Asteroideae</taxon>
        <taxon>Heliantheae alliance</taxon>
        <taxon>Tageteae</taxon>
        <taxon>Tagetes</taxon>
    </lineage>
</organism>
<keyword evidence="3 6" id="KW-0812">Transmembrane</keyword>
<dbReference type="Proteomes" id="UP001229421">
    <property type="component" value="Unassembled WGS sequence"/>
</dbReference>
<evidence type="ECO:0000256" key="2">
    <source>
        <dbReference type="ARBA" id="ARBA00010125"/>
    </source>
</evidence>
<dbReference type="AlphaFoldDB" id="A0AAD8JT49"/>
<evidence type="ECO:0000256" key="4">
    <source>
        <dbReference type="ARBA" id="ARBA00022989"/>
    </source>
</evidence>
<dbReference type="Pfam" id="PF10160">
    <property type="entry name" value="Tmemb_40"/>
    <property type="match status" value="1"/>
</dbReference>
<sequence length="424" mass="48132">MDELFCTFLFHIILTWTPSGVRAIYHSVRARILTLCQNERVKGQYQSLRQTISLRSVQKGFLGPDGDRASRVSTLKFNINSLRFHNNNSSLSIKTRVCHIFNSPNTFNHFHVSDHYIPLPLTMANNHHHTLPPLPTALPAITDIQSSSSPPSYADHTQTNCHGVLYTAALSIPAALFIVYLGFYLNKNVKKLTHRRSHVMIAYYLLLWLSAALNLAWCSLQAWQCTSGKEVSWNLLSLLTESGSLCLEISLIAFLLQENYATGLETLAHTFMISGLIVGADILLKAIFVFGFGVPLFMDSETTHSGKWGMWTFDELLLTCTYGYILFVHYSKWRDKLPPRPAFYNYAVIMFMVHGAGLFACALGASRVGFGLWLYSLIGICYHTLYLPFLYITFLADFFQEEDLLLDNAYYSEMRDAGFFDSDW</sequence>